<evidence type="ECO:0000313" key="7">
    <source>
        <dbReference type="EMBL" id="PKD44822.1"/>
    </source>
</evidence>
<evidence type="ECO:0000256" key="6">
    <source>
        <dbReference type="SAM" id="Phobius"/>
    </source>
</evidence>
<dbReference type="PANTHER" id="PTHR35791">
    <property type="entry name" value="UPF0754 MEMBRANE PROTEIN YHEB"/>
    <property type="match status" value="1"/>
</dbReference>
<feature type="transmembrane region" description="Helical" evidence="6">
    <location>
        <begin position="330"/>
        <end position="347"/>
    </location>
</feature>
<sequence length="372" mass="42990">MNISEPNDRLKEEQSSDRKDLRSILTRHINLDLPQSSAPPSEEPPKFRQTTGLLTFLKPIPFLLGLVFLFSFYWDFPELTFSFMSFEFPLNGILRIISVSGMIGFLTNWIAITMLFRPLNKRPLLGQGLIPAQKDRIAWRLSTAVAEDLINPDLIKSKIEDSNVIQNYRSQLQNSLLSSVESETFRDEFKDWVVDYVHSVVHDNSFRERVSFYVSKEIETGLIDKPVERTALKTYTILKGQSLQEMIENSIADLPITVERNFGFIDEFFDELPAKAEEVSEEFDRLITELIYKLINRLDIRKFVEENLQQYDEKRLELMIKNATNEQLKTIQYLGAILGVIGGFVIWEPVLSLTFLTLLGATVFLTDRALYQ</sequence>
<dbReference type="EMBL" id="PISP01000001">
    <property type="protein sequence ID" value="PKD44822.1"/>
    <property type="molecule type" value="Genomic_DNA"/>
</dbReference>
<comment type="similarity">
    <text evidence="2">Belongs to the UPF0754 family.</text>
</comment>
<feature type="transmembrane region" description="Helical" evidence="6">
    <location>
        <begin position="53"/>
        <end position="73"/>
    </location>
</feature>
<proteinExistence type="inferred from homology"/>
<keyword evidence="8" id="KW-1185">Reference proteome</keyword>
<evidence type="ECO:0000256" key="3">
    <source>
        <dbReference type="ARBA" id="ARBA00022692"/>
    </source>
</evidence>
<keyword evidence="5 6" id="KW-0472">Membrane</keyword>
<dbReference type="GO" id="GO:0012505">
    <property type="term" value="C:endomembrane system"/>
    <property type="evidence" value="ECO:0007669"/>
    <property type="project" value="UniProtKB-SubCell"/>
</dbReference>
<accession>A0A2N0VKW0</accession>
<evidence type="ECO:0000256" key="5">
    <source>
        <dbReference type="ARBA" id="ARBA00023136"/>
    </source>
</evidence>
<dbReference type="Pfam" id="PF04286">
    <property type="entry name" value="DUF445"/>
    <property type="match status" value="2"/>
</dbReference>
<keyword evidence="4 6" id="KW-1133">Transmembrane helix</keyword>
<dbReference type="Proteomes" id="UP000233398">
    <property type="component" value="Unassembled WGS sequence"/>
</dbReference>
<evidence type="ECO:0000256" key="2">
    <source>
        <dbReference type="ARBA" id="ARBA00008053"/>
    </source>
</evidence>
<evidence type="ECO:0000313" key="8">
    <source>
        <dbReference type="Proteomes" id="UP000233398"/>
    </source>
</evidence>
<comment type="caution">
    <text evidence="7">The sequence shown here is derived from an EMBL/GenBank/DDBJ whole genome shotgun (WGS) entry which is preliminary data.</text>
</comment>
<dbReference type="PANTHER" id="PTHR35791:SF1">
    <property type="entry name" value="UPF0754 MEMBRANE PROTEIN YHEB"/>
    <property type="match status" value="1"/>
</dbReference>
<evidence type="ECO:0000256" key="4">
    <source>
        <dbReference type="ARBA" id="ARBA00022989"/>
    </source>
</evidence>
<dbReference type="AlphaFoldDB" id="A0A2N0VKW0"/>
<keyword evidence="3 6" id="KW-0812">Transmembrane</keyword>
<feature type="transmembrane region" description="Helical" evidence="6">
    <location>
        <begin position="93"/>
        <end position="116"/>
    </location>
</feature>
<organism evidence="7 8">
    <name type="scientific">Rhodohalobacter barkolensis</name>
    <dbReference type="NCBI Taxonomy" id="2053187"/>
    <lineage>
        <taxon>Bacteria</taxon>
        <taxon>Pseudomonadati</taxon>
        <taxon>Balneolota</taxon>
        <taxon>Balneolia</taxon>
        <taxon>Balneolales</taxon>
        <taxon>Balneolaceae</taxon>
        <taxon>Rhodohalobacter</taxon>
    </lineage>
</organism>
<evidence type="ECO:0000256" key="1">
    <source>
        <dbReference type="ARBA" id="ARBA00004308"/>
    </source>
</evidence>
<dbReference type="InterPro" id="IPR007383">
    <property type="entry name" value="DUF445"/>
</dbReference>
<protein>
    <submittedName>
        <fullName evidence="7">DUF445 domain-containing protein</fullName>
    </submittedName>
</protein>
<reference evidence="7 8" key="1">
    <citation type="submission" date="2017-11" db="EMBL/GenBank/DDBJ databases">
        <title>Rhodohalobacter 15182 sp. nov., isolated from a salt lake.</title>
        <authorList>
            <person name="Han S."/>
        </authorList>
    </citation>
    <scope>NUCLEOTIDE SEQUENCE [LARGE SCALE GENOMIC DNA]</scope>
    <source>
        <strain evidence="7 8">15182</strain>
    </source>
</reference>
<comment type="subcellular location">
    <subcellularLocation>
        <location evidence="1">Endomembrane system</location>
    </subcellularLocation>
</comment>
<gene>
    <name evidence="7" type="ORF">CWD77_04995</name>
</gene>
<name>A0A2N0VKW0_9BACT</name>
<dbReference type="OrthoDB" id="9787430at2"/>